<dbReference type="Proteomes" id="UP000327013">
    <property type="component" value="Chromosome 1"/>
</dbReference>
<dbReference type="AlphaFoldDB" id="A0A5N6QLY4"/>
<evidence type="ECO:0000313" key="3">
    <source>
        <dbReference type="Proteomes" id="UP000327013"/>
    </source>
</evidence>
<reference evidence="2 3" key="1">
    <citation type="submission" date="2019-06" db="EMBL/GenBank/DDBJ databases">
        <title>A chromosomal-level reference genome of Carpinus fangiana (Coryloideae, Betulaceae).</title>
        <authorList>
            <person name="Yang X."/>
            <person name="Wang Z."/>
            <person name="Zhang L."/>
            <person name="Hao G."/>
            <person name="Liu J."/>
            <person name="Yang Y."/>
        </authorList>
    </citation>
    <scope>NUCLEOTIDE SEQUENCE [LARGE SCALE GENOMIC DNA]</scope>
    <source>
        <strain evidence="2">Cfa_2016G</strain>
        <tissue evidence="2">Leaf</tissue>
    </source>
</reference>
<sequence>MVSEGHVPACGGRLKHGGQWGSEAVEEGKSWVMSLGFGEKNNEEKSVENKSENQWKTGRKDGYLGGGRKRQS</sequence>
<protein>
    <submittedName>
        <fullName evidence="2">Uncharacterized protein</fullName>
    </submittedName>
</protein>
<name>A0A5N6QLY4_9ROSI</name>
<keyword evidence="3" id="KW-1185">Reference proteome</keyword>
<feature type="region of interest" description="Disordered" evidence="1">
    <location>
        <begin position="35"/>
        <end position="72"/>
    </location>
</feature>
<organism evidence="2 3">
    <name type="scientific">Carpinus fangiana</name>
    <dbReference type="NCBI Taxonomy" id="176857"/>
    <lineage>
        <taxon>Eukaryota</taxon>
        <taxon>Viridiplantae</taxon>
        <taxon>Streptophyta</taxon>
        <taxon>Embryophyta</taxon>
        <taxon>Tracheophyta</taxon>
        <taxon>Spermatophyta</taxon>
        <taxon>Magnoliopsida</taxon>
        <taxon>eudicotyledons</taxon>
        <taxon>Gunneridae</taxon>
        <taxon>Pentapetalae</taxon>
        <taxon>rosids</taxon>
        <taxon>fabids</taxon>
        <taxon>Fagales</taxon>
        <taxon>Betulaceae</taxon>
        <taxon>Carpinus</taxon>
    </lineage>
</organism>
<accession>A0A5N6QLY4</accession>
<feature type="compositionally biased region" description="Basic and acidic residues" evidence="1">
    <location>
        <begin position="40"/>
        <end position="62"/>
    </location>
</feature>
<feature type="region of interest" description="Disordered" evidence="1">
    <location>
        <begin position="1"/>
        <end position="21"/>
    </location>
</feature>
<gene>
    <name evidence="2" type="ORF">FH972_003822</name>
</gene>
<evidence type="ECO:0000313" key="2">
    <source>
        <dbReference type="EMBL" id="KAE7999384.1"/>
    </source>
</evidence>
<dbReference type="EMBL" id="CM017321">
    <property type="protein sequence ID" value="KAE7999384.1"/>
    <property type="molecule type" value="Genomic_DNA"/>
</dbReference>
<evidence type="ECO:0000256" key="1">
    <source>
        <dbReference type="SAM" id="MobiDB-lite"/>
    </source>
</evidence>
<proteinExistence type="predicted"/>